<accession>A0A9W9AUT5</accession>
<feature type="compositionally biased region" description="Polar residues" evidence="1">
    <location>
        <begin position="1"/>
        <end position="13"/>
    </location>
</feature>
<reference evidence="2" key="2">
    <citation type="journal article" date="2023" name="Proc. Natl. Acad. Sci. U.S.A.">
        <title>A global phylogenomic analysis of the shiitake genus Lentinula.</title>
        <authorList>
            <person name="Sierra-Patev S."/>
            <person name="Min B."/>
            <person name="Naranjo-Ortiz M."/>
            <person name="Looney B."/>
            <person name="Konkel Z."/>
            <person name="Slot J.C."/>
            <person name="Sakamoto Y."/>
            <person name="Steenwyk J.L."/>
            <person name="Rokas A."/>
            <person name="Carro J."/>
            <person name="Camarero S."/>
            <person name="Ferreira P."/>
            <person name="Molpeceres G."/>
            <person name="Ruiz-Duenas F.J."/>
            <person name="Serrano A."/>
            <person name="Henrissat B."/>
            <person name="Drula E."/>
            <person name="Hughes K.W."/>
            <person name="Mata J.L."/>
            <person name="Ishikawa N.K."/>
            <person name="Vargas-Isla R."/>
            <person name="Ushijima S."/>
            <person name="Smith C.A."/>
            <person name="Donoghue J."/>
            <person name="Ahrendt S."/>
            <person name="Andreopoulos W."/>
            <person name="He G."/>
            <person name="LaButti K."/>
            <person name="Lipzen A."/>
            <person name="Ng V."/>
            <person name="Riley R."/>
            <person name="Sandor L."/>
            <person name="Barry K."/>
            <person name="Martinez A.T."/>
            <person name="Xiao Y."/>
            <person name="Gibbons J.G."/>
            <person name="Terashima K."/>
            <person name="Grigoriev I.V."/>
            <person name="Hibbett D."/>
        </authorList>
    </citation>
    <scope>NUCLEOTIDE SEQUENCE</scope>
    <source>
        <strain evidence="2">Sp2 HRB7682 ss15</strain>
    </source>
</reference>
<proteinExistence type="predicted"/>
<dbReference type="AlphaFoldDB" id="A0A9W9AUT5"/>
<feature type="compositionally biased region" description="Polar residues" evidence="1">
    <location>
        <begin position="27"/>
        <end position="42"/>
    </location>
</feature>
<evidence type="ECO:0000313" key="2">
    <source>
        <dbReference type="EMBL" id="KAJ4491163.1"/>
    </source>
</evidence>
<comment type="caution">
    <text evidence="2">The sequence shown here is derived from an EMBL/GenBank/DDBJ whole genome shotgun (WGS) entry which is preliminary data.</text>
</comment>
<evidence type="ECO:0000313" key="3">
    <source>
        <dbReference type="Proteomes" id="UP001150238"/>
    </source>
</evidence>
<dbReference type="EMBL" id="JANVFS010000006">
    <property type="protein sequence ID" value="KAJ4491163.1"/>
    <property type="molecule type" value="Genomic_DNA"/>
</dbReference>
<dbReference type="Proteomes" id="UP001150238">
    <property type="component" value="Unassembled WGS sequence"/>
</dbReference>
<protein>
    <submittedName>
        <fullName evidence="2">Uncharacterized protein</fullName>
    </submittedName>
</protein>
<dbReference type="PANTHER" id="PTHR39398:SF1">
    <property type="entry name" value="CSN8_PSMD8_EIF3K DOMAIN-CONTAINING PROTEIN"/>
    <property type="match status" value="1"/>
</dbReference>
<organism evidence="2 3">
    <name type="scientific">Lentinula lateritia</name>
    <dbReference type="NCBI Taxonomy" id="40482"/>
    <lineage>
        <taxon>Eukaryota</taxon>
        <taxon>Fungi</taxon>
        <taxon>Dikarya</taxon>
        <taxon>Basidiomycota</taxon>
        <taxon>Agaricomycotina</taxon>
        <taxon>Agaricomycetes</taxon>
        <taxon>Agaricomycetidae</taxon>
        <taxon>Agaricales</taxon>
        <taxon>Marasmiineae</taxon>
        <taxon>Omphalotaceae</taxon>
        <taxon>Lentinula</taxon>
    </lineage>
</organism>
<dbReference type="PANTHER" id="PTHR39398">
    <property type="entry name" value="YALI0F14311P"/>
    <property type="match status" value="1"/>
</dbReference>
<evidence type="ECO:0000256" key="1">
    <source>
        <dbReference type="SAM" id="MobiDB-lite"/>
    </source>
</evidence>
<gene>
    <name evidence="2" type="ORF">C8J55DRAFT_449510</name>
</gene>
<reference evidence="2" key="1">
    <citation type="submission" date="2022-08" db="EMBL/GenBank/DDBJ databases">
        <authorList>
            <consortium name="DOE Joint Genome Institute"/>
            <person name="Min B."/>
            <person name="Riley R."/>
            <person name="Sierra-Patev S."/>
            <person name="Naranjo-Ortiz M."/>
            <person name="Looney B."/>
            <person name="Konkel Z."/>
            <person name="Slot J.C."/>
            <person name="Sakamoto Y."/>
            <person name="Steenwyk J.L."/>
            <person name="Rokas A."/>
            <person name="Carro J."/>
            <person name="Camarero S."/>
            <person name="Ferreira P."/>
            <person name="Molpeceres G."/>
            <person name="Ruiz-Duenas F.J."/>
            <person name="Serrano A."/>
            <person name="Henrissat B."/>
            <person name="Drula E."/>
            <person name="Hughes K.W."/>
            <person name="Mata J.L."/>
            <person name="Ishikawa N.K."/>
            <person name="Vargas-Isla R."/>
            <person name="Ushijima S."/>
            <person name="Smith C.A."/>
            <person name="Ahrendt S."/>
            <person name="Andreopoulos W."/>
            <person name="He G."/>
            <person name="Labutti K."/>
            <person name="Lipzen A."/>
            <person name="Ng V."/>
            <person name="Sandor L."/>
            <person name="Barry K."/>
            <person name="Martinez A.T."/>
            <person name="Xiao Y."/>
            <person name="Gibbons J.G."/>
            <person name="Terashima K."/>
            <person name="Hibbett D.S."/>
            <person name="Grigoriev I.V."/>
        </authorList>
    </citation>
    <scope>NUCLEOTIDE SEQUENCE</scope>
    <source>
        <strain evidence="2">Sp2 HRB7682 ss15</strain>
    </source>
</reference>
<name>A0A9W9AUT5_9AGAR</name>
<feature type="region of interest" description="Disordered" evidence="1">
    <location>
        <begin position="1"/>
        <end position="63"/>
    </location>
</feature>
<sequence>MSSRRFSENPSNTRGYDRGFRGRGRASWSSQGRGASTLNTGNRRLENIASVSRSSGVEKDGDALKNHKTQEEYREFIQGKLDSFWKSPPSTEQQTRDAQENLLILIRKLREGIVASKRNDAFGVEVCETSLYIATLFNHPKQLSSILPYFIPHPSDSTAEVLSQQSYSMCAIFIALINQLILGYPSQTLYRQSIHSIPDLLLRRSSKSYRWISSLSTSLWANNFSKSEQLTRRSSITSLLDELLPDSLSAHLTDLSLSSHSSQSNHDIARKAFSHAVDMLRVKIRNSAWNIIRSSYRELSCNANSETRDWLNRSLSLTVAHSEDICDSSLDIWLKEKSAAGHIRSKEGVEGRWVFCKK</sequence>